<sequence length="242" mass="28555">MDEEQRLGYLNNSHHHQHHDVFPLSFLQYPINIIDEESGRRLLEEDEEEQNNNRFFFFSIEDLAYYFLTLFFLLILSFYLFFFASMILEQVFKGQLNIELPFPILGRDNPTKEHILIGDGPVTSVCNLDYKDSNIFLCSFISENEKPINCHTFPIHYSNHSSIVPCILFNRDQNIPKIQSGFEIKLNFTKKDRIYNDNTIKLSIINHLANDVVDEENILNHLVEFILFFISFAFIILVFTKN</sequence>
<dbReference type="KEGG" id="dfa:DFA_10264"/>
<reference evidence="3" key="1">
    <citation type="journal article" date="2011" name="Genome Res.">
        <title>Phylogeny-wide analysis of social amoeba genomes highlights ancient origins for complex intercellular communication.</title>
        <authorList>
            <person name="Heidel A.J."/>
            <person name="Lawal H.M."/>
            <person name="Felder M."/>
            <person name="Schilde C."/>
            <person name="Helps N.R."/>
            <person name="Tunggal B."/>
            <person name="Rivero F."/>
            <person name="John U."/>
            <person name="Schleicher M."/>
            <person name="Eichinger L."/>
            <person name="Platzer M."/>
            <person name="Noegel A.A."/>
            <person name="Schaap P."/>
            <person name="Gloeckner G."/>
        </authorList>
    </citation>
    <scope>NUCLEOTIDE SEQUENCE [LARGE SCALE GENOMIC DNA]</scope>
    <source>
        <strain evidence="3">SH3</strain>
    </source>
</reference>
<evidence type="ECO:0008006" key="4">
    <source>
        <dbReference type="Google" id="ProtNLM"/>
    </source>
</evidence>
<evidence type="ECO:0000313" key="2">
    <source>
        <dbReference type="EMBL" id="EGG15429.1"/>
    </source>
</evidence>
<keyword evidence="3" id="KW-1185">Reference proteome</keyword>
<name>F4Q9R0_CACFS</name>
<dbReference type="Proteomes" id="UP000007797">
    <property type="component" value="Unassembled WGS sequence"/>
</dbReference>
<evidence type="ECO:0000256" key="1">
    <source>
        <dbReference type="SAM" id="Phobius"/>
    </source>
</evidence>
<protein>
    <recommendedName>
        <fullName evidence="4">Transmembrane protein</fullName>
    </recommendedName>
</protein>
<dbReference type="RefSeq" id="XP_004354171.1">
    <property type="nucleotide sequence ID" value="XM_004354119.1"/>
</dbReference>
<dbReference type="OMA" id="NICREFS"/>
<feature type="transmembrane region" description="Helical" evidence="1">
    <location>
        <begin position="63"/>
        <end position="88"/>
    </location>
</feature>
<evidence type="ECO:0000313" key="3">
    <source>
        <dbReference type="Proteomes" id="UP000007797"/>
    </source>
</evidence>
<gene>
    <name evidence="2" type="ORF">DFA_10264</name>
</gene>
<feature type="transmembrane region" description="Helical" evidence="1">
    <location>
        <begin position="218"/>
        <end position="239"/>
    </location>
</feature>
<organism evidence="2 3">
    <name type="scientific">Cavenderia fasciculata</name>
    <name type="common">Slime mold</name>
    <name type="synonym">Dictyostelium fasciculatum</name>
    <dbReference type="NCBI Taxonomy" id="261658"/>
    <lineage>
        <taxon>Eukaryota</taxon>
        <taxon>Amoebozoa</taxon>
        <taxon>Evosea</taxon>
        <taxon>Eumycetozoa</taxon>
        <taxon>Dictyostelia</taxon>
        <taxon>Acytosteliales</taxon>
        <taxon>Cavenderiaceae</taxon>
        <taxon>Cavenderia</taxon>
    </lineage>
</organism>
<keyword evidence="1" id="KW-0812">Transmembrane</keyword>
<keyword evidence="1" id="KW-1133">Transmembrane helix</keyword>
<accession>F4Q9R0</accession>
<proteinExistence type="predicted"/>
<dbReference type="EMBL" id="GL883026">
    <property type="protein sequence ID" value="EGG15429.1"/>
    <property type="molecule type" value="Genomic_DNA"/>
</dbReference>
<keyword evidence="1" id="KW-0472">Membrane</keyword>
<dbReference type="GeneID" id="14867022"/>
<dbReference type="AlphaFoldDB" id="F4Q9R0"/>